<dbReference type="Proteomes" id="UP000571950">
    <property type="component" value="Unassembled WGS sequence"/>
</dbReference>
<evidence type="ECO:0000313" key="2">
    <source>
        <dbReference type="Proteomes" id="UP000571950"/>
    </source>
</evidence>
<dbReference type="AlphaFoldDB" id="A0A7W6BKU2"/>
<accession>A0A7W6BKU2</accession>
<keyword evidence="2" id="KW-1185">Reference proteome</keyword>
<organism evidence="1 2">
    <name type="scientific">Sphingobium jiangsuense</name>
    <dbReference type="NCBI Taxonomy" id="870476"/>
    <lineage>
        <taxon>Bacteria</taxon>
        <taxon>Pseudomonadati</taxon>
        <taxon>Pseudomonadota</taxon>
        <taxon>Alphaproteobacteria</taxon>
        <taxon>Sphingomonadales</taxon>
        <taxon>Sphingomonadaceae</taxon>
        <taxon>Sphingobium</taxon>
    </lineage>
</organism>
<comment type="caution">
    <text evidence="1">The sequence shown here is derived from an EMBL/GenBank/DDBJ whole genome shotgun (WGS) entry which is preliminary data.</text>
</comment>
<evidence type="ECO:0000313" key="1">
    <source>
        <dbReference type="EMBL" id="MBB3928910.1"/>
    </source>
</evidence>
<proteinExistence type="predicted"/>
<dbReference type="EMBL" id="JACIDT010000045">
    <property type="protein sequence ID" value="MBB3928910.1"/>
    <property type="molecule type" value="Genomic_DNA"/>
</dbReference>
<gene>
    <name evidence="1" type="ORF">GGR43_004655</name>
</gene>
<reference evidence="1 2" key="1">
    <citation type="submission" date="2020-08" db="EMBL/GenBank/DDBJ databases">
        <title>Genomic Encyclopedia of Type Strains, Phase IV (KMG-IV): sequencing the most valuable type-strain genomes for metagenomic binning, comparative biology and taxonomic classification.</title>
        <authorList>
            <person name="Goeker M."/>
        </authorList>
    </citation>
    <scope>NUCLEOTIDE SEQUENCE [LARGE SCALE GENOMIC DNA]</scope>
    <source>
        <strain evidence="1 2">DSM 26189</strain>
    </source>
</reference>
<protein>
    <submittedName>
        <fullName evidence="1">Uncharacterized protein</fullName>
    </submittedName>
</protein>
<sequence length="40" mass="4922">MTIIERPYGRYFLRWNPVLVARVIQIKREREGEVLHVRRA</sequence>
<name>A0A7W6BKU2_9SPHN</name>